<reference evidence="3" key="1">
    <citation type="submission" date="2016-10" db="EMBL/GenBank/DDBJ databases">
        <authorList>
            <person name="Varghese N."/>
            <person name="Submissions S."/>
        </authorList>
    </citation>
    <scope>NUCLEOTIDE SEQUENCE [LARGE SCALE GENOMIC DNA]</scope>
    <source>
        <strain evidence="3">DSM 217</strain>
    </source>
</reference>
<dbReference type="AlphaFoldDB" id="A0A1H2VSK6"/>
<sequence>MPYPNIAQNTQVQGSSASKKVKILNKKTVVVGTKISLSTGDEPGSAGGGVVSNKIKGKCTFKTGSSRVKAEGKKVCYLGSMTGMNGTPDNTVGAQIAPSQTKVTVMP</sequence>
<dbReference type="Proteomes" id="UP000198816">
    <property type="component" value="Unassembled WGS sequence"/>
</dbReference>
<gene>
    <name evidence="2" type="ORF">SAMN05421783_107150</name>
</gene>
<evidence type="ECO:0000313" key="2">
    <source>
        <dbReference type="EMBL" id="SDW71251.1"/>
    </source>
</evidence>
<feature type="region of interest" description="Disordered" evidence="1">
    <location>
        <begin position="87"/>
        <end position="107"/>
    </location>
</feature>
<evidence type="ECO:0000313" key="3">
    <source>
        <dbReference type="Proteomes" id="UP000198816"/>
    </source>
</evidence>
<dbReference type="STRING" id="1058.SAMN05421783_107150"/>
<accession>A0A1H2VSK6</accession>
<dbReference type="EMBL" id="FNNZ01000007">
    <property type="protein sequence ID" value="SDW71251.1"/>
    <property type="molecule type" value="Genomic_DNA"/>
</dbReference>
<proteinExistence type="predicted"/>
<dbReference type="Pfam" id="PF13665">
    <property type="entry name" value="Tox-PAAR-like"/>
    <property type="match status" value="1"/>
</dbReference>
<name>A0A1H2VSK6_THIRO</name>
<organism evidence="2 3">
    <name type="scientific">Thiocapsa roseopersicina</name>
    <dbReference type="NCBI Taxonomy" id="1058"/>
    <lineage>
        <taxon>Bacteria</taxon>
        <taxon>Pseudomonadati</taxon>
        <taxon>Pseudomonadota</taxon>
        <taxon>Gammaproteobacteria</taxon>
        <taxon>Chromatiales</taxon>
        <taxon>Chromatiaceae</taxon>
        <taxon>Thiocapsa</taxon>
    </lineage>
</organism>
<evidence type="ECO:0000256" key="1">
    <source>
        <dbReference type="SAM" id="MobiDB-lite"/>
    </source>
</evidence>
<keyword evidence="3" id="KW-1185">Reference proteome</keyword>
<protein>
    <submittedName>
        <fullName evidence="2">Uncharacterized protein</fullName>
    </submittedName>
</protein>